<keyword evidence="13 19" id="KW-0472">Membrane</keyword>
<protein>
    <recommendedName>
        <fullName evidence="6 19">Adenosylcobinamide-GDP ribazoletransferase</fullName>
        <ecNumber evidence="5 19">2.7.8.26</ecNumber>
    </recommendedName>
    <alternativeName>
        <fullName evidence="16 19">Cobalamin synthase</fullName>
    </alternativeName>
    <alternativeName>
        <fullName evidence="15 19">Cobalamin-5'-phosphate synthase</fullName>
    </alternativeName>
</protein>
<comment type="similarity">
    <text evidence="4 19">Belongs to the CobS family.</text>
</comment>
<keyword evidence="7 19" id="KW-1003">Cell membrane</keyword>
<evidence type="ECO:0000256" key="8">
    <source>
        <dbReference type="ARBA" id="ARBA00022573"/>
    </source>
</evidence>
<feature type="transmembrane region" description="Helical" evidence="19">
    <location>
        <begin position="181"/>
        <end position="208"/>
    </location>
</feature>
<dbReference type="AlphaFoldDB" id="A0A7U7IA90"/>
<name>A0A7U7IA90_9GAMM</name>
<comment type="function">
    <text evidence="14 19">Joins adenosylcobinamide-GDP and alpha-ribazole to generate adenosylcobalamin (Ado-cobalamin). Also synthesizes adenosylcobalamin 5'-phosphate from adenosylcobinamide-GDP and alpha-ribazole 5'-phosphate.</text>
</comment>
<dbReference type="GO" id="GO:0051073">
    <property type="term" value="F:adenosylcobinamide-GDP ribazoletransferase activity"/>
    <property type="evidence" value="ECO:0007669"/>
    <property type="project" value="UniProtKB-UniRule"/>
</dbReference>
<proteinExistence type="inferred from homology"/>
<evidence type="ECO:0000256" key="3">
    <source>
        <dbReference type="ARBA" id="ARBA00004663"/>
    </source>
</evidence>
<dbReference type="InterPro" id="IPR003805">
    <property type="entry name" value="CobS"/>
</dbReference>
<dbReference type="RefSeq" id="WP_235978911.1">
    <property type="nucleotide sequence ID" value="NZ_CAJFCI010000039.1"/>
</dbReference>
<evidence type="ECO:0000256" key="16">
    <source>
        <dbReference type="ARBA" id="ARBA00032853"/>
    </source>
</evidence>
<dbReference type="Pfam" id="PF02654">
    <property type="entry name" value="CobS"/>
    <property type="match status" value="1"/>
</dbReference>
<evidence type="ECO:0000313" key="20">
    <source>
        <dbReference type="EMBL" id="CAD5107712.1"/>
    </source>
</evidence>
<dbReference type="NCBIfam" id="TIGR00317">
    <property type="entry name" value="cobS"/>
    <property type="match status" value="1"/>
</dbReference>
<comment type="pathway">
    <text evidence="3 19">Cofactor biosynthesis; adenosylcobalamin biosynthesis; adenosylcobalamin from cob(II)yrinate a,c-diamide: step 7/7.</text>
</comment>
<dbReference type="GO" id="GO:0009236">
    <property type="term" value="P:cobalamin biosynthetic process"/>
    <property type="evidence" value="ECO:0007669"/>
    <property type="project" value="UniProtKB-UniRule"/>
</dbReference>
<dbReference type="Proteomes" id="UP000583387">
    <property type="component" value="Unassembled WGS sequence"/>
</dbReference>
<feature type="transmembrane region" description="Helical" evidence="19">
    <location>
        <begin position="34"/>
        <end position="55"/>
    </location>
</feature>
<evidence type="ECO:0000256" key="12">
    <source>
        <dbReference type="ARBA" id="ARBA00022989"/>
    </source>
</evidence>
<evidence type="ECO:0000256" key="15">
    <source>
        <dbReference type="ARBA" id="ARBA00032605"/>
    </source>
</evidence>
<evidence type="ECO:0000256" key="7">
    <source>
        <dbReference type="ARBA" id="ARBA00022475"/>
    </source>
</evidence>
<dbReference type="GO" id="GO:0008818">
    <property type="term" value="F:cobalamin 5'-phosphate synthase activity"/>
    <property type="evidence" value="ECO:0007669"/>
    <property type="project" value="UniProtKB-UniRule"/>
</dbReference>
<dbReference type="GO" id="GO:0005886">
    <property type="term" value="C:plasma membrane"/>
    <property type="evidence" value="ECO:0007669"/>
    <property type="project" value="UniProtKB-SubCell"/>
</dbReference>
<evidence type="ECO:0000256" key="14">
    <source>
        <dbReference type="ARBA" id="ARBA00025228"/>
    </source>
</evidence>
<feature type="transmembrane region" description="Helical" evidence="19">
    <location>
        <begin position="112"/>
        <end position="132"/>
    </location>
</feature>
<evidence type="ECO:0000256" key="4">
    <source>
        <dbReference type="ARBA" id="ARBA00010561"/>
    </source>
</evidence>
<evidence type="ECO:0000256" key="17">
    <source>
        <dbReference type="ARBA" id="ARBA00048623"/>
    </source>
</evidence>
<dbReference type="UniPathway" id="UPA00148">
    <property type="reaction ID" value="UER00238"/>
</dbReference>
<keyword evidence="11 19" id="KW-0460">Magnesium</keyword>
<evidence type="ECO:0000256" key="18">
    <source>
        <dbReference type="ARBA" id="ARBA00049504"/>
    </source>
</evidence>
<evidence type="ECO:0000256" key="9">
    <source>
        <dbReference type="ARBA" id="ARBA00022679"/>
    </source>
</evidence>
<keyword evidence="21" id="KW-1185">Reference proteome</keyword>
<comment type="subcellular location">
    <subcellularLocation>
        <location evidence="2 19">Cell membrane</location>
        <topology evidence="2 19">Multi-pass membrane protein</topology>
    </subcellularLocation>
</comment>
<evidence type="ECO:0000256" key="11">
    <source>
        <dbReference type="ARBA" id="ARBA00022842"/>
    </source>
</evidence>
<comment type="catalytic activity">
    <reaction evidence="18 19">
        <text>alpha-ribazole 5'-phosphate + adenosylcob(III)inamide-GDP = adenosylcob(III)alamin 5'-phosphate + GMP + H(+)</text>
        <dbReference type="Rhea" id="RHEA:23560"/>
        <dbReference type="ChEBI" id="CHEBI:15378"/>
        <dbReference type="ChEBI" id="CHEBI:57918"/>
        <dbReference type="ChEBI" id="CHEBI:58115"/>
        <dbReference type="ChEBI" id="CHEBI:60487"/>
        <dbReference type="ChEBI" id="CHEBI:60493"/>
        <dbReference type="EC" id="2.7.8.26"/>
    </reaction>
</comment>
<feature type="transmembrane region" description="Helical" evidence="19">
    <location>
        <begin position="60"/>
        <end position="80"/>
    </location>
</feature>
<evidence type="ECO:0000256" key="1">
    <source>
        <dbReference type="ARBA" id="ARBA00001946"/>
    </source>
</evidence>
<evidence type="ECO:0000256" key="5">
    <source>
        <dbReference type="ARBA" id="ARBA00013200"/>
    </source>
</evidence>
<dbReference type="PANTHER" id="PTHR34148:SF1">
    <property type="entry name" value="ADENOSYLCOBINAMIDE-GDP RIBAZOLETRANSFERASE"/>
    <property type="match status" value="1"/>
</dbReference>
<comment type="cofactor">
    <cofactor evidence="1 19">
        <name>Mg(2+)</name>
        <dbReference type="ChEBI" id="CHEBI:18420"/>
    </cofactor>
</comment>
<evidence type="ECO:0000256" key="2">
    <source>
        <dbReference type="ARBA" id="ARBA00004651"/>
    </source>
</evidence>
<keyword evidence="10 19" id="KW-0812">Transmembrane</keyword>
<dbReference type="HAMAP" id="MF_00719">
    <property type="entry name" value="CobS"/>
    <property type="match status" value="1"/>
</dbReference>
<gene>
    <name evidence="19 20" type="primary">cobS</name>
    <name evidence="20" type="ORF">PSEWESI4_01987</name>
</gene>
<feature type="transmembrane region" description="Helical" evidence="19">
    <location>
        <begin position="139"/>
        <end position="161"/>
    </location>
</feature>
<evidence type="ECO:0000313" key="21">
    <source>
        <dbReference type="Proteomes" id="UP000583387"/>
    </source>
</evidence>
<organism evidence="20 21">
    <name type="scientific">Zestomonas carbonaria</name>
    <dbReference type="NCBI Taxonomy" id="2762745"/>
    <lineage>
        <taxon>Bacteria</taxon>
        <taxon>Pseudomonadati</taxon>
        <taxon>Pseudomonadota</taxon>
        <taxon>Gammaproteobacteria</taxon>
        <taxon>Pseudomonadales</taxon>
        <taxon>Pseudomonadaceae</taxon>
        <taxon>Zestomonas</taxon>
    </lineage>
</organism>
<evidence type="ECO:0000256" key="19">
    <source>
        <dbReference type="HAMAP-Rule" id="MF_00719"/>
    </source>
</evidence>
<accession>A0A7U7IA90</accession>
<reference evidence="20 21" key="1">
    <citation type="submission" date="2020-08" db="EMBL/GenBank/DDBJ databases">
        <authorList>
            <person name="Criscuolo A."/>
        </authorList>
    </citation>
    <scope>NUCLEOTIDE SEQUENCE [LARGE SCALE GENOMIC DNA]</scope>
    <source>
        <strain evidence="20">CIP111764</strain>
    </source>
</reference>
<dbReference type="EMBL" id="CAJFCI010000039">
    <property type="protein sequence ID" value="CAD5107712.1"/>
    <property type="molecule type" value="Genomic_DNA"/>
</dbReference>
<dbReference type="EC" id="2.7.8.26" evidence="5 19"/>
<evidence type="ECO:0000256" key="10">
    <source>
        <dbReference type="ARBA" id="ARBA00022692"/>
    </source>
</evidence>
<evidence type="ECO:0000256" key="6">
    <source>
        <dbReference type="ARBA" id="ARBA00015850"/>
    </source>
</evidence>
<keyword evidence="12 19" id="KW-1133">Transmembrane helix</keyword>
<dbReference type="PANTHER" id="PTHR34148">
    <property type="entry name" value="ADENOSYLCOBINAMIDE-GDP RIBAZOLETRANSFERASE"/>
    <property type="match status" value="1"/>
</dbReference>
<keyword evidence="9 19" id="KW-0808">Transferase</keyword>
<sequence length="245" mass="25724">MSRLLPALVALQFLTRLPVRLPSMPEPAQLGRSLLWYPAVGLLLGGLLCALQLLLDGAPVLLQAALLLVAWVLLSGALHLDGLADSADAWVGGLGDRERTLAIMKDPRSGPIAVVALVLLLLLKFAALVALIDQGQWIALLLAPWLARGLLPLLLLTTPYVRAGGLGQALADHLPRRELPWVLAIHAGAALLFGWPALLALAVALLTFAGLRRTFMVRLGGTTGDTAGALVELSECAVLLALALG</sequence>
<comment type="catalytic activity">
    <reaction evidence="17 19">
        <text>alpha-ribazole + adenosylcob(III)inamide-GDP = adenosylcob(III)alamin + GMP + H(+)</text>
        <dbReference type="Rhea" id="RHEA:16049"/>
        <dbReference type="ChEBI" id="CHEBI:10329"/>
        <dbReference type="ChEBI" id="CHEBI:15378"/>
        <dbReference type="ChEBI" id="CHEBI:18408"/>
        <dbReference type="ChEBI" id="CHEBI:58115"/>
        <dbReference type="ChEBI" id="CHEBI:60487"/>
        <dbReference type="EC" id="2.7.8.26"/>
    </reaction>
</comment>
<evidence type="ECO:0000256" key="13">
    <source>
        <dbReference type="ARBA" id="ARBA00023136"/>
    </source>
</evidence>
<keyword evidence="8 19" id="KW-0169">Cobalamin biosynthesis</keyword>
<comment type="caution">
    <text evidence="20">The sequence shown here is derived from an EMBL/GenBank/DDBJ whole genome shotgun (WGS) entry which is preliminary data.</text>
</comment>
<dbReference type="NCBIfam" id="NF001278">
    <property type="entry name" value="PRK00235.1-5"/>
    <property type="match status" value="1"/>
</dbReference>